<keyword evidence="2" id="KW-0378">Hydrolase</keyword>
<dbReference type="PANTHER" id="PTHR31793">
    <property type="entry name" value="4-HYDROXYBENZOYL-COA THIOESTERASE FAMILY MEMBER"/>
    <property type="match status" value="1"/>
</dbReference>
<dbReference type="Gene3D" id="3.10.129.10">
    <property type="entry name" value="Hotdog Thioesterase"/>
    <property type="match status" value="1"/>
</dbReference>
<comment type="caution">
    <text evidence="3">The sequence shown here is derived from an EMBL/GenBank/DDBJ whole genome shotgun (WGS) entry which is preliminary data.</text>
</comment>
<dbReference type="SUPFAM" id="SSF54637">
    <property type="entry name" value="Thioesterase/thiol ester dehydrase-isomerase"/>
    <property type="match status" value="1"/>
</dbReference>
<evidence type="ECO:0000256" key="1">
    <source>
        <dbReference type="ARBA" id="ARBA00005953"/>
    </source>
</evidence>
<reference evidence="3 4" key="1">
    <citation type="submission" date="2021-11" db="EMBL/GenBank/DDBJ databases">
        <title>Draft genome sequence of Actinomycetospora sp. SF1 isolated from the rhizosphere soil.</title>
        <authorList>
            <person name="Duangmal K."/>
            <person name="Chantavorakit T."/>
        </authorList>
    </citation>
    <scope>NUCLEOTIDE SEQUENCE [LARGE SCALE GENOMIC DNA]</scope>
    <source>
        <strain evidence="3 4">TBRC 5722</strain>
    </source>
</reference>
<name>A0ABS8P878_9PSEU</name>
<accession>A0ABS8P878</accession>
<organism evidence="3 4">
    <name type="scientific">Actinomycetospora endophytica</name>
    <dbReference type="NCBI Taxonomy" id="2291215"/>
    <lineage>
        <taxon>Bacteria</taxon>
        <taxon>Bacillati</taxon>
        <taxon>Actinomycetota</taxon>
        <taxon>Actinomycetes</taxon>
        <taxon>Pseudonocardiales</taxon>
        <taxon>Pseudonocardiaceae</taxon>
        <taxon>Actinomycetospora</taxon>
    </lineage>
</organism>
<dbReference type="PANTHER" id="PTHR31793:SF27">
    <property type="entry name" value="NOVEL THIOESTERASE SUPERFAMILY DOMAIN AND SAPOSIN A-TYPE DOMAIN CONTAINING PROTEIN (0610012H03RIK)"/>
    <property type="match status" value="1"/>
</dbReference>
<dbReference type="Proteomes" id="UP001199469">
    <property type="component" value="Unassembled WGS sequence"/>
</dbReference>
<proteinExistence type="inferred from homology"/>
<evidence type="ECO:0000313" key="4">
    <source>
        <dbReference type="Proteomes" id="UP001199469"/>
    </source>
</evidence>
<dbReference type="RefSeq" id="WP_230734476.1">
    <property type="nucleotide sequence ID" value="NZ_JAJNDB010000002.1"/>
</dbReference>
<dbReference type="InterPro" id="IPR029069">
    <property type="entry name" value="HotDog_dom_sf"/>
</dbReference>
<dbReference type="InterPro" id="IPR050563">
    <property type="entry name" value="4-hydroxybenzoyl-CoA_TE"/>
</dbReference>
<evidence type="ECO:0000313" key="3">
    <source>
        <dbReference type="EMBL" id="MCD2194475.1"/>
    </source>
</evidence>
<keyword evidence="4" id="KW-1185">Reference proteome</keyword>
<protein>
    <submittedName>
        <fullName evidence="3">Acyl-CoA thioesterase</fullName>
    </submittedName>
</protein>
<dbReference type="Pfam" id="PF13279">
    <property type="entry name" value="4HBT_2"/>
    <property type="match status" value="1"/>
</dbReference>
<sequence length="141" mass="15505">MSSFAFPVVPRYAEIDQQGVVFFGHYLTWCDEAFTAFQSWVGYPYPDMISDGVDIQIVHAELDYGASVEWGDAVSIVVENEKVGTTSLRTRFAIQRRSSEHEAWADAVIVTLVHVCVDASSFTKTAVPGRLADALATAARV</sequence>
<evidence type="ECO:0000256" key="2">
    <source>
        <dbReference type="ARBA" id="ARBA00022801"/>
    </source>
</evidence>
<gene>
    <name evidence="3" type="ORF">LQ327_13960</name>
</gene>
<comment type="similarity">
    <text evidence="1">Belongs to the 4-hydroxybenzoyl-CoA thioesterase family.</text>
</comment>
<dbReference type="CDD" id="cd00586">
    <property type="entry name" value="4HBT"/>
    <property type="match status" value="1"/>
</dbReference>
<dbReference type="EMBL" id="JAJNDB010000002">
    <property type="protein sequence ID" value="MCD2194475.1"/>
    <property type="molecule type" value="Genomic_DNA"/>
</dbReference>